<dbReference type="SUPFAM" id="SSF56601">
    <property type="entry name" value="beta-lactamase/transpeptidase-like"/>
    <property type="match status" value="1"/>
</dbReference>
<name>A0A7T7RFB4_9ACTN</name>
<dbReference type="Pfam" id="PF13354">
    <property type="entry name" value="Beta-lactamase2"/>
    <property type="match status" value="1"/>
</dbReference>
<dbReference type="KEGG" id="slf:JEQ17_37515"/>
<evidence type="ECO:0000313" key="4">
    <source>
        <dbReference type="Proteomes" id="UP000595636"/>
    </source>
</evidence>
<gene>
    <name evidence="3" type="ORF">JEQ17_37515</name>
</gene>
<dbReference type="GO" id="GO:0046677">
    <property type="term" value="P:response to antibiotic"/>
    <property type="evidence" value="ECO:0007669"/>
    <property type="project" value="InterPro"/>
</dbReference>
<dbReference type="PANTHER" id="PTHR35333">
    <property type="entry name" value="BETA-LACTAMASE"/>
    <property type="match status" value="1"/>
</dbReference>
<dbReference type="Proteomes" id="UP000595636">
    <property type="component" value="Chromosome"/>
</dbReference>
<evidence type="ECO:0000256" key="1">
    <source>
        <dbReference type="SAM" id="MobiDB-lite"/>
    </source>
</evidence>
<evidence type="ECO:0000259" key="2">
    <source>
        <dbReference type="Pfam" id="PF13354"/>
    </source>
</evidence>
<dbReference type="Gene3D" id="3.40.710.10">
    <property type="entry name" value="DD-peptidase/beta-lactamase superfamily"/>
    <property type="match status" value="1"/>
</dbReference>
<dbReference type="GO" id="GO:0008800">
    <property type="term" value="F:beta-lactamase activity"/>
    <property type="evidence" value="ECO:0007669"/>
    <property type="project" value="InterPro"/>
</dbReference>
<feature type="compositionally biased region" description="Polar residues" evidence="1">
    <location>
        <begin position="73"/>
        <end position="87"/>
    </location>
</feature>
<dbReference type="RefSeq" id="WP_200399398.1">
    <property type="nucleotide sequence ID" value="NZ_CP066831.1"/>
</dbReference>
<accession>A0A7T7RFB4</accession>
<keyword evidence="4" id="KW-1185">Reference proteome</keyword>
<dbReference type="PANTHER" id="PTHR35333:SF3">
    <property type="entry name" value="BETA-LACTAMASE-TYPE TRANSPEPTIDASE FOLD CONTAINING PROTEIN"/>
    <property type="match status" value="1"/>
</dbReference>
<dbReference type="AlphaFoldDB" id="A0A7T7RFB4"/>
<dbReference type="InterPro" id="IPR000871">
    <property type="entry name" value="Beta-lactam_class-A"/>
</dbReference>
<dbReference type="InterPro" id="IPR012338">
    <property type="entry name" value="Beta-lactam/transpept-like"/>
</dbReference>
<dbReference type="InterPro" id="IPR045155">
    <property type="entry name" value="Beta-lactam_cat"/>
</dbReference>
<feature type="region of interest" description="Disordered" evidence="1">
    <location>
        <begin position="66"/>
        <end position="91"/>
    </location>
</feature>
<dbReference type="EMBL" id="CP066831">
    <property type="protein sequence ID" value="QQM44547.1"/>
    <property type="molecule type" value="Genomic_DNA"/>
</dbReference>
<evidence type="ECO:0000313" key="3">
    <source>
        <dbReference type="EMBL" id="QQM44547.1"/>
    </source>
</evidence>
<reference evidence="3 4" key="1">
    <citation type="submission" date="2020-12" db="EMBL/GenBank/DDBJ databases">
        <title>A novel species.</title>
        <authorList>
            <person name="Li K."/>
        </authorList>
    </citation>
    <scope>NUCLEOTIDE SEQUENCE [LARGE SCALE GENOMIC DNA]</scope>
    <source>
        <strain evidence="3 4">ZYC-3</strain>
    </source>
</reference>
<sequence length="335" mass="33828">MFPHRARPRGGRPSRRRSLVYASVASVVLVGAASSGTMYVKAQAHDAEGLVSSSVASGAGASSGATEAMEATVESSAVPTAATSSRPRPTPVVDRDALLAEAVEAVAVEDGAAVSVAVLDVSSGASAVYGDGAFDTASIVKVDILASLLLKAQDAGRGLTAQEKTYAAAMIRNSDNASATALWTAIGQAEGLRAANERFGLLHTEGGDGALWGLTQTTAADQLTLLGQVFGDESELSEGSRAYLVGLMGEIAVGQDWGVSAAGAGAGASEIALKNGWLPRSATGLWDINSVGRVGVSDGREYLVAVLSDGNSTKEKGISVVEAVAKVAVSCFEGD</sequence>
<organism evidence="3 4">
    <name type="scientific">Streptomyces liliifuscus</name>
    <dbReference type="NCBI Taxonomy" id="2797636"/>
    <lineage>
        <taxon>Bacteria</taxon>
        <taxon>Bacillati</taxon>
        <taxon>Actinomycetota</taxon>
        <taxon>Actinomycetes</taxon>
        <taxon>Kitasatosporales</taxon>
        <taxon>Streptomycetaceae</taxon>
        <taxon>Streptomyces</taxon>
    </lineage>
</organism>
<feature type="domain" description="Beta-lactamase class A catalytic" evidence="2">
    <location>
        <begin position="165"/>
        <end position="307"/>
    </location>
</feature>
<protein>
    <recommendedName>
        <fullName evidence="2">Beta-lactamase class A catalytic domain-containing protein</fullName>
    </recommendedName>
</protein>
<proteinExistence type="predicted"/>
<dbReference type="GO" id="GO:0030655">
    <property type="term" value="P:beta-lactam antibiotic catabolic process"/>
    <property type="evidence" value="ECO:0007669"/>
    <property type="project" value="InterPro"/>
</dbReference>